<evidence type="ECO:0000313" key="4">
    <source>
        <dbReference type="Proteomes" id="UP000323560"/>
    </source>
</evidence>
<evidence type="ECO:0000313" key="3">
    <source>
        <dbReference type="EMBL" id="QEH97003.1"/>
    </source>
</evidence>
<keyword evidence="1" id="KW-0732">Signal</keyword>
<dbReference type="PANTHER" id="PTHR43283">
    <property type="entry name" value="BETA-LACTAMASE-RELATED"/>
    <property type="match status" value="1"/>
</dbReference>
<dbReference type="RefSeq" id="WP_148620732.1">
    <property type="nucleotide sequence ID" value="NZ_CP043043.1"/>
</dbReference>
<reference evidence="3 4" key="1">
    <citation type="submission" date="2019-08" db="EMBL/GenBank/DDBJ databases">
        <title>Gluconobacter frateurii HD924 genome.</title>
        <authorList>
            <person name="Liu Y."/>
            <person name="Zhang P."/>
        </authorList>
    </citation>
    <scope>NUCLEOTIDE SEQUENCE [LARGE SCALE GENOMIC DNA]</scope>
    <source>
        <strain evidence="3 4">HD924</strain>
    </source>
</reference>
<dbReference type="InterPro" id="IPR050789">
    <property type="entry name" value="Diverse_Enzym_Activities"/>
</dbReference>
<gene>
    <name evidence="3" type="ORF">FXF46_12695</name>
</gene>
<dbReference type="Gene3D" id="3.40.710.10">
    <property type="entry name" value="DD-peptidase/beta-lactamase superfamily"/>
    <property type="match status" value="1"/>
</dbReference>
<evidence type="ECO:0000256" key="1">
    <source>
        <dbReference type="SAM" id="SignalP"/>
    </source>
</evidence>
<accession>A0AAP9ET55</accession>
<dbReference type="InterPro" id="IPR012338">
    <property type="entry name" value="Beta-lactam/transpept-like"/>
</dbReference>
<dbReference type="Proteomes" id="UP000323560">
    <property type="component" value="Chromosome"/>
</dbReference>
<dbReference type="Pfam" id="PF00144">
    <property type="entry name" value="Beta-lactamase"/>
    <property type="match status" value="1"/>
</dbReference>
<feature type="domain" description="Beta-lactamase-related" evidence="2">
    <location>
        <begin position="47"/>
        <end position="394"/>
    </location>
</feature>
<dbReference type="GO" id="GO:0016787">
    <property type="term" value="F:hydrolase activity"/>
    <property type="evidence" value="ECO:0007669"/>
    <property type="project" value="UniProtKB-KW"/>
</dbReference>
<dbReference type="SUPFAM" id="SSF56601">
    <property type="entry name" value="beta-lactamase/transpeptidase-like"/>
    <property type="match status" value="1"/>
</dbReference>
<evidence type="ECO:0000259" key="2">
    <source>
        <dbReference type="Pfam" id="PF00144"/>
    </source>
</evidence>
<name>A0AAP9ET55_GLUTH</name>
<dbReference type="InterPro" id="IPR001466">
    <property type="entry name" value="Beta-lactam-related"/>
</dbReference>
<keyword evidence="3" id="KW-0378">Hydrolase</keyword>
<dbReference type="EMBL" id="CP043043">
    <property type="protein sequence ID" value="QEH97003.1"/>
    <property type="molecule type" value="Genomic_DNA"/>
</dbReference>
<dbReference type="AlphaFoldDB" id="A0AAP9ET55"/>
<sequence length="428" mass="46501">MTHRFVGCLSALLLVTSSGAACASSPPSTDVKLAQVLTHGESRPLAAIVAMRIHNGAVSYSYVGGFARKGGSDVTPARPDTLFRIASVSKFVTAIGLMQLVDQGKVDLDADASRYLGFRLRNPDFPDVPITPRMLLSHTASIADADDYVIPADHTVSEFFNPSRRPGMATYHFLPGRKPGAWFSYCNLCYGLVGTMVERVSGERFDLYQQKHVLTPLGIDGGYDPALLSHPERLATLYQHTTHGYEAAKDNNTHFVPEAPAHYRIGTNATIFSPQGGLRISLDGLYRLSQFVFGGGTVDNVTVLSSQSLRTMLQPAWRYDEHNGEGTYPIASYGLATIHLTGTSDPSGHLTMPWYGYRGGLVGHLGDAYGLRSGFWLDPETRDGYLFIVDGFPEDGREKPGEYSSFTNVEEKIFSALSGSDAISGTTK</sequence>
<dbReference type="PROSITE" id="PS51257">
    <property type="entry name" value="PROKAR_LIPOPROTEIN"/>
    <property type="match status" value="1"/>
</dbReference>
<feature type="chain" id="PRO_5042873755" evidence="1">
    <location>
        <begin position="24"/>
        <end position="428"/>
    </location>
</feature>
<feature type="signal peptide" evidence="1">
    <location>
        <begin position="1"/>
        <end position="23"/>
    </location>
</feature>
<protein>
    <submittedName>
        <fullName evidence="3">Serine hydrolase</fullName>
    </submittedName>
</protein>
<dbReference type="KEGG" id="gti:FXF46_12695"/>
<organism evidence="3 4">
    <name type="scientific">Gluconobacter thailandicus</name>
    <dbReference type="NCBI Taxonomy" id="257438"/>
    <lineage>
        <taxon>Bacteria</taxon>
        <taxon>Pseudomonadati</taxon>
        <taxon>Pseudomonadota</taxon>
        <taxon>Alphaproteobacteria</taxon>
        <taxon>Acetobacterales</taxon>
        <taxon>Acetobacteraceae</taxon>
        <taxon>Gluconobacter</taxon>
    </lineage>
</organism>
<proteinExistence type="predicted"/>